<reference evidence="15" key="2">
    <citation type="submission" date="2007-04" db="EMBL/GenBank/DDBJ databases">
        <title>The genome of the human body louse.</title>
        <authorList>
            <consortium name="The Human Body Louse Genome Consortium"/>
            <person name="Kirkness E."/>
            <person name="Walenz B."/>
            <person name="Hass B."/>
            <person name="Bruggner R."/>
            <person name="Strausberg R."/>
        </authorList>
    </citation>
    <scope>NUCLEOTIDE SEQUENCE</scope>
    <source>
        <strain evidence="15">USDA</strain>
    </source>
</reference>
<feature type="compositionally biased region" description="Basic and acidic residues" evidence="13">
    <location>
        <begin position="686"/>
        <end position="703"/>
    </location>
</feature>
<evidence type="ECO:0000256" key="8">
    <source>
        <dbReference type="ARBA" id="ARBA00022741"/>
    </source>
</evidence>
<dbReference type="GO" id="GO:0005634">
    <property type="term" value="C:nucleus"/>
    <property type="evidence" value="ECO:0007669"/>
    <property type="project" value="UniProtKB-SubCell"/>
</dbReference>
<dbReference type="KEGG" id="phu:Phum_PHUM605130"/>
<keyword evidence="10" id="KW-0067">ATP-binding</keyword>
<dbReference type="InterPro" id="IPR000719">
    <property type="entry name" value="Prot_kinase_dom"/>
</dbReference>
<dbReference type="EMBL" id="AAZO01007402">
    <property type="status" value="NOT_ANNOTATED_CDS"/>
    <property type="molecule type" value="Genomic_DNA"/>
</dbReference>
<evidence type="ECO:0000256" key="2">
    <source>
        <dbReference type="ARBA" id="ARBA00004496"/>
    </source>
</evidence>
<dbReference type="HOGENOM" id="CLU_000288_101_2_1"/>
<dbReference type="GO" id="GO:0005524">
    <property type="term" value="F:ATP binding"/>
    <property type="evidence" value="ECO:0007669"/>
    <property type="project" value="UniProtKB-KW"/>
</dbReference>
<evidence type="ECO:0000256" key="3">
    <source>
        <dbReference type="ARBA" id="ARBA00012442"/>
    </source>
</evidence>
<dbReference type="PANTHER" id="PTHR22969:SF17">
    <property type="entry name" value="INHIBITOR OF NUCLEAR FACTOR KAPPA-B KINASE SUBUNIT BETA"/>
    <property type="match status" value="1"/>
</dbReference>
<dbReference type="InterPro" id="IPR011009">
    <property type="entry name" value="Kinase-like_dom_sf"/>
</dbReference>
<evidence type="ECO:0000256" key="12">
    <source>
        <dbReference type="ARBA" id="ARBA00048789"/>
    </source>
</evidence>
<dbReference type="FunFam" id="1.10.510.10:FF:000147">
    <property type="entry name" value="Inhibitor of nuclear factor kappa-B kinase subunit beta"/>
    <property type="match status" value="1"/>
</dbReference>
<dbReference type="CDD" id="cd17046">
    <property type="entry name" value="Ubl_IKKA_like"/>
    <property type="match status" value="1"/>
</dbReference>
<sequence length="711" mass="82492">MDSTNIGSWKKLKILGSGGFGQVTLWCNSITAIKKLHDQSLKDPTLKYKCTERWCKEVEIMKQLNHMNIVSTLDLPNDFNNSTSSSSSPSLPLLAMEYCSNGDLRGMLNKPENCNGLKEQEILDILKDVSNGLSYLHTCKIIHRDLKPDNIVSMETESRIVYKLIDLGYAKAFDQSSLSQSFVGTIQYIAPELFLGKAYTSSVDYWSFGLLAHEIITGYRPFLPGFYPSDWMRQIQNKPRNVICVLENANGDIKFNTKISEKNHLSRCYLKDIEKWLRLALDWDGQTRGRRQDDSDHRNRPVIFEELKNILNKKLVKIFSVSNHEILSYEITSETDVQDLKRWLKEETDVNASDQLLLLPNGKCLNEKGNVLNKIEKNAITFYLYNFESINFNNNDNNNATATKRNVPEYVKEIIEDGERDLRYRQLKRRCADSVYFLQTEAMLYRYLWKSINVKISHTKQKTLAIESLYEDVGDEWNQIESYYQFLSLSHKVDLENYIHYRKNGKLKANPQVQKWIQNVVEIDKKITELKNSFNKNEQKRLVTMARQRCRNLDVRCTNSDNFRKKTPLDDLVYEGQKIWESIHTLPKESRNEFKNNKSAVCLVEKSLEETNKLLGSQMIGSLFKKIYEADENLTKYLTHLTTLLQSASILKLVMENTQRERQKNVWDMIATSKIGNDDDGDEMMTSEKKDASEKKESGERSNSRSPTNLQ</sequence>
<comment type="subcellular location">
    <subcellularLocation>
        <location evidence="2">Cytoplasm</location>
    </subcellularLocation>
    <subcellularLocation>
        <location evidence="1">Nucleus</location>
    </subcellularLocation>
</comment>
<evidence type="ECO:0000256" key="9">
    <source>
        <dbReference type="ARBA" id="ARBA00022777"/>
    </source>
</evidence>
<dbReference type="GeneID" id="8237069"/>
<evidence type="ECO:0000256" key="11">
    <source>
        <dbReference type="ARBA" id="ARBA00023242"/>
    </source>
</evidence>
<dbReference type="PANTHER" id="PTHR22969">
    <property type="entry name" value="IKB KINASE"/>
    <property type="match status" value="1"/>
</dbReference>
<dbReference type="OMA" id="WCKEVEI"/>
<feature type="region of interest" description="Disordered" evidence="13">
    <location>
        <begin position="673"/>
        <end position="711"/>
    </location>
</feature>
<dbReference type="InterPro" id="IPR051180">
    <property type="entry name" value="IKK"/>
</dbReference>
<evidence type="ECO:0000259" key="14">
    <source>
        <dbReference type="PROSITE" id="PS50011"/>
    </source>
</evidence>
<dbReference type="CTD" id="8237069"/>
<evidence type="ECO:0000256" key="4">
    <source>
        <dbReference type="ARBA" id="ARBA00022490"/>
    </source>
</evidence>
<dbReference type="Gene3D" id="1.20.1270.250">
    <property type="match status" value="1"/>
</dbReference>
<keyword evidence="4" id="KW-0963">Cytoplasm</keyword>
<keyword evidence="9 15" id="KW-0418">Kinase</keyword>
<dbReference type="SMART" id="SM00220">
    <property type="entry name" value="S_TKc"/>
    <property type="match status" value="1"/>
</dbReference>
<keyword evidence="17" id="KW-1185">Reference proteome</keyword>
<dbReference type="STRING" id="121224.E0W3I4"/>
<feature type="domain" description="Protein kinase" evidence="14">
    <location>
        <begin position="9"/>
        <end position="303"/>
    </location>
</feature>
<evidence type="ECO:0000313" key="15">
    <source>
        <dbReference type="EMBL" id="EEB20190.1"/>
    </source>
</evidence>
<keyword evidence="6" id="KW-0597">Phosphoprotein</keyword>
<reference evidence="15" key="1">
    <citation type="submission" date="2007-04" db="EMBL/GenBank/DDBJ databases">
        <title>Annotation of Pediculus humanus corporis strain USDA.</title>
        <authorList>
            <person name="Kirkness E."/>
            <person name="Hannick L."/>
            <person name="Hass B."/>
            <person name="Bruggner R."/>
            <person name="Lawson D."/>
            <person name="Bidwell S."/>
            <person name="Joardar V."/>
            <person name="Caler E."/>
            <person name="Walenz B."/>
            <person name="Inman J."/>
            <person name="Schobel S."/>
            <person name="Galinsky K."/>
            <person name="Amedeo P."/>
            <person name="Strausberg R."/>
        </authorList>
    </citation>
    <scope>NUCLEOTIDE SEQUENCE</scope>
    <source>
        <strain evidence="15">USDA</strain>
    </source>
</reference>
<evidence type="ECO:0000313" key="16">
    <source>
        <dbReference type="EnsemblMetazoa" id="PHUM605130-PA"/>
    </source>
</evidence>
<dbReference type="GO" id="GO:0045944">
    <property type="term" value="P:positive regulation of transcription by RNA polymerase II"/>
    <property type="evidence" value="ECO:0007669"/>
    <property type="project" value="TreeGrafter"/>
</dbReference>
<evidence type="ECO:0000256" key="10">
    <source>
        <dbReference type="ARBA" id="ARBA00022840"/>
    </source>
</evidence>
<name>E0W3I4_PEDHC</name>
<keyword evidence="7 15" id="KW-0808">Transferase</keyword>
<dbReference type="InParanoid" id="E0W3I4"/>
<dbReference type="AlphaFoldDB" id="E0W3I4"/>
<dbReference type="EMBL" id="DS235882">
    <property type="protein sequence ID" value="EEB20190.1"/>
    <property type="molecule type" value="Genomic_DNA"/>
</dbReference>
<gene>
    <name evidence="16" type="primary">8237069</name>
    <name evidence="15" type="ORF">Phum_PHUM605130</name>
</gene>
<reference evidence="16" key="3">
    <citation type="submission" date="2020-05" db="UniProtKB">
        <authorList>
            <consortium name="EnsemblMetazoa"/>
        </authorList>
    </citation>
    <scope>IDENTIFICATION</scope>
    <source>
        <strain evidence="16">USDA</strain>
    </source>
</reference>
<dbReference type="GO" id="GO:0033209">
    <property type="term" value="P:tumor necrosis factor-mediated signaling pathway"/>
    <property type="evidence" value="ECO:0007669"/>
    <property type="project" value="TreeGrafter"/>
</dbReference>
<dbReference type="SUPFAM" id="SSF56112">
    <property type="entry name" value="Protein kinase-like (PK-like)"/>
    <property type="match status" value="1"/>
</dbReference>
<dbReference type="GO" id="GO:0008384">
    <property type="term" value="F:IkappaB kinase activity"/>
    <property type="evidence" value="ECO:0007669"/>
    <property type="project" value="UniProtKB-EC"/>
</dbReference>
<dbReference type="InterPro" id="IPR046375">
    <property type="entry name" value="IKBKB_SDD_sf"/>
</dbReference>
<dbReference type="OrthoDB" id="267381at2759"/>
<comment type="catalytic activity">
    <reaction evidence="12">
        <text>L-seryl-[I-kappa-B protein] + ATP = O-phospho-L-seryl-[I-kappa-B protein] + ADP + H(+)</text>
        <dbReference type="Rhea" id="RHEA:19073"/>
        <dbReference type="Rhea" id="RHEA-COMP:13698"/>
        <dbReference type="Rhea" id="RHEA-COMP:13699"/>
        <dbReference type="ChEBI" id="CHEBI:15378"/>
        <dbReference type="ChEBI" id="CHEBI:29999"/>
        <dbReference type="ChEBI" id="CHEBI:30616"/>
        <dbReference type="ChEBI" id="CHEBI:83421"/>
        <dbReference type="ChEBI" id="CHEBI:456216"/>
        <dbReference type="EC" id="2.7.11.10"/>
    </reaction>
</comment>
<dbReference type="PROSITE" id="PS50011">
    <property type="entry name" value="PROTEIN_KINASE_DOM"/>
    <property type="match status" value="1"/>
</dbReference>
<keyword evidence="11" id="KW-0539">Nucleus</keyword>
<dbReference type="Pfam" id="PF00069">
    <property type="entry name" value="Pkinase"/>
    <property type="match status" value="1"/>
</dbReference>
<proteinExistence type="predicted"/>
<dbReference type="EC" id="2.7.11.10" evidence="3"/>
<dbReference type="Gene3D" id="3.10.20.90">
    <property type="entry name" value="Phosphatidylinositol 3-kinase Catalytic Subunit, Chain A, domain 1"/>
    <property type="match status" value="1"/>
</dbReference>
<organism>
    <name type="scientific">Pediculus humanus subsp. corporis</name>
    <name type="common">Body louse</name>
    <dbReference type="NCBI Taxonomy" id="121224"/>
    <lineage>
        <taxon>Eukaryota</taxon>
        <taxon>Metazoa</taxon>
        <taxon>Ecdysozoa</taxon>
        <taxon>Arthropoda</taxon>
        <taxon>Hexapoda</taxon>
        <taxon>Insecta</taxon>
        <taxon>Pterygota</taxon>
        <taxon>Neoptera</taxon>
        <taxon>Paraneoptera</taxon>
        <taxon>Psocodea</taxon>
        <taxon>Troctomorpha</taxon>
        <taxon>Phthiraptera</taxon>
        <taxon>Anoplura</taxon>
        <taxon>Pediculidae</taxon>
        <taxon>Pediculus</taxon>
    </lineage>
</organism>
<keyword evidence="5" id="KW-0723">Serine/threonine-protein kinase</keyword>
<evidence type="ECO:0000313" key="17">
    <source>
        <dbReference type="Proteomes" id="UP000009046"/>
    </source>
</evidence>
<keyword evidence="8" id="KW-0547">Nucleotide-binding</keyword>
<dbReference type="Proteomes" id="UP000009046">
    <property type="component" value="Unassembled WGS sequence"/>
</dbReference>
<dbReference type="GO" id="GO:0008385">
    <property type="term" value="C:IkappaB kinase complex"/>
    <property type="evidence" value="ECO:0007669"/>
    <property type="project" value="TreeGrafter"/>
</dbReference>
<dbReference type="Gene3D" id="1.10.510.10">
    <property type="entry name" value="Transferase(Phosphotransferase) domain 1"/>
    <property type="match status" value="1"/>
</dbReference>
<accession>E0W3I4</accession>
<dbReference type="EnsemblMetazoa" id="PHUM605130-RA">
    <property type="protein sequence ID" value="PHUM605130-PA"/>
    <property type="gene ID" value="PHUM605130"/>
</dbReference>
<evidence type="ECO:0000256" key="7">
    <source>
        <dbReference type="ARBA" id="ARBA00022679"/>
    </source>
</evidence>
<evidence type="ECO:0000256" key="1">
    <source>
        <dbReference type="ARBA" id="ARBA00004123"/>
    </source>
</evidence>
<evidence type="ECO:0000256" key="5">
    <source>
        <dbReference type="ARBA" id="ARBA00022527"/>
    </source>
</evidence>
<dbReference type="eggNOG" id="KOG4250">
    <property type="taxonomic scope" value="Eukaryota"/>
</dbReference>
<evidence type="ECO:0000256" key="6">
    <source>
        <dbReference type="ARBA" id="ARBA00022553"/>
    </source>
</evidence>
<evidence type="ECO:0000256" key="13">
    <source>
        <dbReference type="SAM" id="MobiDB-lite"/>
    </source>
</evidence>
<dbReference type="VEuPathDB" id="VectorBase:PHUM605130"/>
<dbReference type="RefSeq" id="XP_002432928.1">
    <property type="nucleotide sequence ID" value="XM_002432883.1"/>
</dbReference>
<protein>
    <recommendedName>
        <fullName evidence="3">IkappaB kinase</fullName>
        <ecNumber evidence="3">2.7.11.10</ecNumber>
    </recommendedName>
</protein>